<accession>A0ABS7TXB2</accession>
<keyword evidence="6" id="KW-1185">Reference proteome</keyword>
<dbReference type="Pfam" id="PF02310">
    <property type="entry name" value="B12-binding"/>
    <property type="match status" value="1"/>
</dbReference>
<evidence type="ECO:0000313" key="6">
    <source>
        <dbReference type="Proteomes" id="UP001139031"/>
    </source>
</evidence>
<dbReference type="EMBL" id="JAIRAU010000036">
    <property type="protein sequence ID" value="MBZ5712905.1"/>
    <property type="molecule type" value="Genomic_DNA"/>
</dbReference>
<dbReference type="SUPFAM" id="SSF52242">
    <property type="entry name" value="Cobalamin (vitamin B12)-binding domain"/>
    <property type="match status" value="1"/>
</dbReference>
<dbReference type="InterPro" id="IPR036724">
    <property type="entry name" value="Cobalamin-bd_sf"/>
</dbReference>
<evidence type="ECO:0000313" key="5">
    <source>
        <dbReference type="EMBL" id="MBZ5712905.1"/>
    </source>
</evidence>
<evidence type="ECO:0000259" key="4">
    <source>
        <dbReference type="PROSITE" id="PS51332"/>
    </source>
</evidence>
<keyword evidence="1" id="KW-0479">Metal-binding</keyword>
<dbReference type="PANTHER" id="PTHR45833:SF1">
    <property type="entry name" value="METHIONINE SYNTHASE"/>
    <property type="match status" value="1"/>
</dbReference>
<dbReference type="Proteomes" id="UP001139031">
    <property type="component" value="Unassembled WGS sequence"/>
</dbReference>
<evidence type="ECO:0000256" key="2">
    <source>
        <dbReference type="ARBA" id="ARBA00023285"/>
    </source>
</evidence>
<feature type="domain" description="B12-binding" evidence="4">
    <location>
        <begin position="92"/>
        <end position="222"/>
    </location>
</feature>
<dbReference type="RefSeq" id="WP_224194659.1">
    <property type="nucleotide sequence ID" value="NZ_JAIRAU010000036.1"/>
</dbReference>
<dbReference type="PROSITE" id="PS51332">
    <property type="entry name" value="B12_BINDING"/>
    <property type="match status" value="1"/>
</dbReference>
<sequence>MARALETVREQYLRAQLGGDPKVAIGVIDEALAEGHTVRALQREVVQAAQRELGRRWQENRLSIAHEHMATAISQRVLMHLFERALRAPARGATILVACVEGELHELPARLVADYLELGGFAVRYFGADVPTDSLPAIVAEEPPAALALSATMAFHAPALRAAVEAVRGRFPALPILAGGQLLAWCPKLGAELGVLVAGDDPDELLTAVERAVELGHDSGPATEAGERGRRHATR</sequence>
<dbReference type="InterPro" id="IPR050554">
    <property type="entry name" value="Met_Synthase/Corrinoid"/>
</dbReference>
<protein>
    <submittedName>
        <fullName evidence="5">Cobalamin-dependent protein</fullName>
    </submittedName>
</protein>
<dbReference type="InterPro" id="IPR006158">
    <property type="entry name" value="Cobalamin-bd"/>
</dbReference>
<reference evidence="5" key="1">
    <citation type="submission" date="2021-08" db="EMBL/GenBank/DDBJ databases">
        <authorList>
            <person name="Stevens D.C."/>
        </authorList>
    </citation>
    <scope>NUCLEOTIDE SEQUENCE</scope>
    <source>
        <strain evidence="5">DSM 53165</strain>
    </source>
</reference>
<organism evidence="5 6">
    <name type="scientific">Nannocystis pusilla</name>
    <dbReference type="NCBI Taxonomy" id="889268"/>
    <lineage>
        <taxon>Bacteria</taxon>
        <taxon>Pseudomonadati</taxon>
        <taxon>Myxococcota</taxon>
        <taxon>Polyangia</taxon>
        <taxon>Nannocystales</taxon>
        <taxon>Nannocystaceae</taxon>
        <taxon>Nannocystis</taxon>
    </lineage>
</organism>
<dbReference type="CDD" id="cd02065">
    <property type="entry name" value="B12-binding_like"/>
    <property type="match status" value="1"/>
</dbReference>
<dbReference type="PANTHER" id="PTHR45833">
    <property type="entry name" value="METHIONINE SYNTHASE"/>
    <property type="match status" value="1"/>
</dbReference>
<name>A0ABS7TXB2_9BACT</name>
<evidence type="ECO:0000256" key="3">
    <source>
        <dbReference type="SAM" id="MobiDB-lite"/>
    </source>
</evidence>
<feature type="region of interest" description="Disordered" evidence="3">
    <location>
        <begin position="216"/>
        <end position="235"/>
    </location>
</feature>
<gene>
    <name evidence="5" type="ORF">K7C98_27000</name>
</gene>
<comment type="caution">
    <text evidence="5">The sequence shown here is derived from an EMBL/GenBank/DDBJ whole genome shotgun (WGS) entry which is preliminary data.</text>
</comment>
<dbReference type="InterPro" id="IPR036594">
    <property type="entry name" value="Meth_synthase_dom"/>
</dbReference>
<keyword evidence="2" id="KW-0170">Cobalt</keyword>
<dbReference type="Gene3D" id="3.40.50.280">
    <property type="entry name" value="Cobalamin-binding domain"/>
    <property type="match status" value="1"/>
</dbReference>
<dbReference type="Pfam" id="PF02607">
    <property type="entry name" value="B12-binding_2"/>
    <property type="match status" value="1"/>
</dbReference>
<dbReference type="Gene3D" id="1.10.1240.10">
    <property type="entry name" value="Methionine synthase domain"/>
    <property type="match status" value="1"/>
</dbReference>
<proteinExistence type="predicted"/>
<dbReference type="InterPro" id="IPR003759">
    <property type="entry name" value="Cbl-bd_cap"/>
</dbReference>
<evidence type="ECO:0000256" key="1">
    <source>
        <dbReference type="ARBA" id="ARBA00022723"/>
    </source>
</evidence>